<feature type="transmembrane region" description="Helical" evidence="16">
    <location>
        <begin position="297"/>
        <end position="320"/>
    </location>
</feature>
<evidence type="ECO:0000256" key="15">
    <source>
        <dbReference type="RuleBase" id="RU000461"/>
    </source>
</evidence>
<evidence type="ECO:0000313" key="18">
    <source>
        <dbReference type="Proteomes" id="UP001497382"/>
    </source>
</evidence>
<dbReference type="GO" id="GO:0008395">
    <property type="term" value="F:steroid hydroxylase activity"/>
    <property type="evidence" value="ECO:0007669"/>
    <property type="project" value="TreeGrafter"/>
</dbReference>
<keyword evidence="7" id="KW-0256">Endoplasmic reticulum</keyword>
<sequence>METFLVLVSVIIAGLAVIVVRWVVNRRERHKVLKRCGIPGPDPAFLSGNLKDIKKGTTPNDVITTWLRKYGNVIGYYLGELPYIIVNDLDMLKQIFIKDFHLFGNRYIALNISHISKTLVGLTDTRWKEVRTLITPTFTSGKIKLMSNIVSKKVDITVDIVAKKARKEEMFDIYELVQGLTLDVIADCALAMKTHCQENPQDMFLISVRDFFRYANNPAIDYVLMFPSAASILRFINRFMTSGKMTDHIVDSVNKAIAERRKNPEIKSMDLLQLMLDHRQDDEVSTGLTDEEIVANAWVFLLAGYETTATALAFTFYLLIKHPEIQERLYREIEKTEDESYSAVQNLQYLDQVFTESLRLYPPVTGFISRICSEDYQVGSITIPKGAVVQAPVWDIHHNPELWPEPWKFDPDRFAPENKTSLNSMAYMPFGIGRRNCIGSRFAQAEAKLAIFRLVKKFRFEPCEKTDDPLPLICPSVIINPANGVYLKAVPRIASDSL</sequence>
<reference evidence="17 18" key="1">
    <citation type="submission" date="2024-04" db="EMBL/GenBank/DDBJ databases">
        <authorList>
            <person name="Rising A."/>
            <person name="Reimegard J."/>
            <person name="Sonavane S."/>
            <person name="Akerstrom W."/>
            <person name="Nylinder S."/>
            <person name="Hedman E."/>
            <person name="Kallberg Y."/>
        </authorList>
    </citation>
    <scope>NUCLEOTIDE SEQUENCE [LARGE SCALE GENOMIC DNA]</scope>
</reference>
<evidence type="ECO:0000256" key="6">
    <source>
        <dbReference type="ARBA" id="ARBA00022723"/>
    </source>
</evidence>
<keyword evidence="9 15" id="KW-0560">Oxidoreductase</keyword>
<dbReference type="GO" id="GO:0005506">
    <property type="term" value="F:iron ion binding"/>
    <property type="evidence" value="ECO:0007669"/>
    <property type="project" value="InterPro"/>
</dbReference>
<evidence type="ECO:0000256" key="16">
    <source>
        <dbReference type="SAM" id="Phobius"/>
    </source>
</evidence>
<keyword evidence="11 15" id="KW-0503">Monooxygenase</keyword>
<accession>A0AAV1ZDB6</accession>
<keyword evidence="18" id="KW-1185">Reference proteome</keyword>
<dbReference type="GO" id="GO:0016705">
    <property type="term" value="F:oxidoreductase activity, acting on paired donors, with incorporation or reduction of molecular oxygen"/>
    <property type="evidence" value="ECO:0007669"/>
    <property type="project" value="InterPro"/>
</dbReference>
<dbReference type="AlphaFoldDB" id="A0AAV1ZDB6"/>
<evidence type="ECO:0000256" key="1">
    <source>
        <dbReference type="ARBA" id="ARBA00001971"/>
    </source>
</evidence>
<dbReference type="CDD" id="cd11055">
    <property type="entry name" value="CYP3A-like"/>
    <property type="match status" value="1"/>
</dbReference>
<evidence type="ECO:0000256" key="2">
    <source>
        <dbReference type="ARBA" id="ARBA00004174"/>
    </source>
</evidence>
<evidence type="ECO:0000256" key="12">
    <source>
        <dbReference type="ARBA" id="ARBA00023136"/>
    </source>
</evidence>
<dbReference type="PRINTS" id="PR00463">
    <property type="entry name" value="EP450I"/>
</dbReference>
<evidence type="ECO:0000256" key="13">
    <source>
        <dbReference type="ARBA" id="ARBA00043906"/>
    </source>
</evidence>
<comment type="caution">
    <text evidence="17">The sequence shown here is derived from an EMBL/GenBank/DDBJ whole genome shotgun (WGS) entry which is preliminary data.</text>
</comment>
<evidence type="ECO:0008006" key="19">
    <source>
        <dbReference type="Google" id="ProtNLM"/>
    </source>
</evidence>
<keyword evidence="10 14" id="KW-0408">Iron</keyword>
<evidence type="ECO:0000256" key="3">
    <source>
        <dbReference type="ARBA" id="ARBA00004406"/>
    </source>
</evidence>
<dbReference type="PROSITE" id="PS00086">
    <property type="entry name" value="CYTOCHROME_P450"/>
    <property type="match status" value="1"/>
</dbReference>
<evidence type="ECO:0000256" key="8">
    <source>
        <dbReference type="ARBA" id="ARBA00022848"/>
    </source>
</evidence>
<organism evidence="17 18">
    <name type="scientific">Larinioides sclopetarius</name>
    <dbReference type="NCBI Taxonomy" id="280406"/>
    <lineage>
        <taxon>Eukaryota</taxon>
        <taxon>Metazoa</taxon>
        <taxon>Ecdysozoa</taxon>
        <taxon>Arthropoda</taxon>
        <taxon>Chelicerata</taxon>
        <taxon>Arachnida</taxon>
        <taxon>Araneae</taxon>
        <taxon>Araneomorphae</taxon>
        <taxon>Entelegynae</taxon>
        <taxon>Araneoidea</taxon>
        <taxon>Araneidae</taxon>
        <taxon>Larinioides</taxon>
    </lineage>
</organism>
<gene>
    <name evidence="17" type="ORF">LARSCL_LOCUS4114</name>
</gene>
<comment type="cofactor">
    <cofactor evidence="1 14">
        <name>heme</name>
        <dbReference type="ChEBI" id="CHEBI:30413"/>
    </cofactor>
</comment>
<evidence type="ECO:0000256" key="7">
    <source>
        <dbReference type="ARBA" id="ARBA00022824"/>
    </source>
</evidence>
<comment type="subcellular location">
    <subcellularLocation>
        <location evidence="3">Endoplasmic reticulum membrane</location>
        <topology evidence="3">Peripheral membrane protein</topology>
    </subcellularLocation>
    <subcellularLocation>
        <location evidence="2">Microsome membrane</location>
        <topology evidence="2">Peripheral membrane protein</topology>
    </subcellularLocation>
</comment>
<evidence type="ECO:0000256" key="11">
    <source>
        <dbReference type="ARBA" id="ARBA00023033"/>
    </source>
</evidence>
<evidence type="ECO:0000256" key="4">
    <source>
        <dbReference type="ARBA" id="ARBA00010617"/>
    </source>
</evidence>
<protein>
    <recommendedName>
        <fullName evidence="19">Cytochrome P450</fullName>
    </recommendedName>
</protein>
<keyword evidence="16" id="KW-0812">Transmembrane</keyword>
<dbReference type="InterPro" id="IPR002401">
    <property type="entry name" value="Cyt_P450_E_grp-I"/>
</dbReference>
<dbReference type="PANTHER" id="PTHR24302:SF15">
    <property type="entry name" value="FATTY-ACID PEROXYGENASE"/>
    <property type="match status" value="1"/>
</dbReference>
<evidence type="ECO:0000256" key="10">
    <source>
        <dbReference type="ARBA" id="ARBA00023004"/>
    </source>
</evidence>
<dbReference type="GO" id="GO:0005789">
    <property type="term" value="C:endoplasmic reticulum membrane"/>
    <property type="evidence" value="ECO:0007669"/>
    <property type="project" value="UniProtKB-SubCell"/>
</dbReference>
<keyword evidence="5 14" id="KW-0349">Heme</keyword>
<dbReference type="PRINTS" id="PR00385">
    <property type="entry name" value="P450"/>
</dbReference>
<evidence type="ECO:0000256" key="5">
    <source>
        <dbReference type="ARBA" id="ARBA00022617"/>
    </source>
</evidence>
<dbReference type="InterPro" id="IPR017972">
    <property type="entry name" value="Cyt_P450_CS"/>
</dbReference>
<keyword evidence="12 16" id="KW-0472">Membrane</keyword>
<dbReference type="Proteomes" id="UP001497382">
    <property type="component" value="Unassembled WGS sequence"/>
</dbReference>
<dbReference type="EMBL" id="CAXIEN010000032">
    <property type="protein sequence ID" value="CAL1268346.1"/>
    <property type="molecule type" value="Genomic_DNA"/>
</dbReference>
<dbReference type="Gene3D" id="1.10.630.10">
    <property type="entry name" value="Cytochrome P450"/>
    <property type="match status" value="1"/>
</dbReference>
<proteinExistence type="inferred from homology"/>
<keyword evidence="6 14" id="KW-0479">Metal-binding</keyword>
<comment type="similarity">
    <text evidence="4 15">Belongs to the cytochrome P450 family.</text>
</comment>
<evidence type="ECO:0000256" key="9">
    <source>
        <dbReference type="ARBA" id="ARBA00023002"/>
    </source>
</evidence>
<evidence type="ECO:0000313" key="17">
    <source>
        <dbReference type="EMBL" id="CAL1268346.1"/>
    </source>
</evidence>
<keyword evidence="8" id="KW-0492">Microsome</keyword>
<name>A0AAV1ZDB6_9ARAC</name>
<dbReference type="Pfam" id="PF00067">
    <property type="entry name" value="p450"/>
    <property type="match status" value="1"/>
</dbReference>
<dbReference type="FunFam" id="1.10.630.10:FF:000042">
    <property type="entry name" value="Cytochrome P450"/>
    <property type="match status" value="1"/>
</dbReference>
<feature type="binding site" description="axial binding residue" evidence="14">
    <location>
        <position position="437"/>
    </location>
    <ligand>
        <name>heme</name>
        <dbReference type="ChEBI" id="CHEBI:30413"/>
    </ligand>
    <ligandPart>
        <name>Fe</name>
        <dbReference type="ChEBI" id="CHEBI:18248"/>
    </ligandPart>
</feature>
<feature type="transmembrane region" description="Helical" evidence="16">
    <location>
        <begin position="6"/>
        <end position="24"/>
    </location>
</feature>
<evidence type="ECO:0000256" key="14">
    <source>
        <dbReference type="PIRSR" id="PIRSR602401-1"/>
    </source>
</evidence>
<comment type="function">
    <text evidence="13">Cytochromes P450 are a group of heme-thiolate monooxygenases. They oxidize a variety of structurally unrelated compounds, including steroids, fatty acids, and xenobiotics.</text>
</comment>
<dbReference type="InterPro" id="IPR050705">
    <property type="entry name" value="Cytochrome_P450_3A"/>
</dbReference>
<dbReference type="SUPFAM" id="SSF48264">
    <property type="entry name" value="Cytochrome P450"/>
    <property type="match status" value="1"/>
</dbReference>
<dbReference type="GO" id="GO:0020037">
    <property type="term" value="F:heme binding"/>
    <property type="evidence" value="ECO:0007669"/>
    <property type="project" value="InterPro"/>
</dbReference>
<dbReference type="PANTHER" id="PTHR24302">
    <property type="entry name" value="CYTOCHROME P450 FAMILY 3"/>
    <property type="match status" value="1"/>
</dbReference>
<dbReference type="InterPro" id="IPR001128">
    <property type="entry name" value="Cyt_P450"/>
</dbReference>
<dbReference type="InterPro" id="IPR036396">
    <property type="entry name" value="Cyt_P450_sf"/>
</dbReference>
<keyword evidence="16" id="KW-1133">Transmembrane helix</keyword>